<keyword evidence="1" id="KW-0547">Nucleotide-binding</keyword>
<dbReference type="Proteomes" id="UP000580171">
    <property type="component" value="Unassembled WGS sequence"/>
</dbReference>
<dbReference type="SUPFAM" id="SSF52540">
    <property type="entry name" value="P-loop containing nucleoside triphosphate hydrolases"/>
    <property type="match status" value="1"/>
</dbReference>
<name>A0A7L2WJS6_PANHA</name>
<feature type="region of interest" description="Disordered" evidence="2">
    <location>
        <begin position="1"/>
        <end position="223"/>
    </location>
</feature>
<dbReference type="GO" id="GO:0005525">
    <property type="term" value="F:GTP binding"/>
    <property type="evidence" value="ECO:0007669"/>
    <property type="project" value="InterPro"/>
</dbReference>
<evidence type="ECO:0000256" key="1">
    <source>
        <dbReference type="ARBA" id="ARBA00022741"/>
    </source>
</evidence>
<evidence type="ECO:0000313" key="3">
    <source>
        <dbReference type="EMBL" id="NXS71200.1"/>
    </source>
</evidence>
<proteinExistence type="predicted"/>
<feature type="compositionally biased region" description="Gly residues" evidence="2">
    <location>
        <begin position="17"/>
        <end position="26"/>
    </location>
</feature>
<comment type="caution">
    <text evidence="3">The sequence shown here is derived from an EMBL/GenBank/DDBJ whole genome shotgun (WGS) entry which is preliminary data.</text>
</comment>
<accession>A0A7L2WJS6</accession>
<keyword evidence="4" id="KW-1185">Reference proteome</keyword>
<dbReference type="GO" id="GO:0003924">
    <property type="term" value="F:GTPase activity"/>
    <property type="evidence" value="ECO:0007669"/>
    <property type="project" value="InterPro"/>
</dbReference>
<feature type="compositionally biased region" description="Polar residues" evidence="2">
    <location>
        <begin position="64"/>
        <end position="79"/>
    </location>
</feature>
<feature type="compositionally biased region" description="Pro residues" evidence="2">
    <location>
        <begin position="100"/>
        <end position="115"/>
    </location>
</feature>
<evidence type="ECO:0000256" key="2">
    <source>
        <dbReference type="SAM" id="MobiDB-lite"/>
    </source>
</evidence>
<feature type="compositionally biased region" description="Polar residues" evidence="2">
    <location>
        <begin position="148"/>
        <end position="164"/>
    </location>
</feature>
<feature type="non-terminal residue" evidence="3">
    <location>
        <position position="1"/>
    </location>
</feature>
<dbReference type="InterPro" id="IPR027417">
    <property type="entry name" value="P-loop_NTPase"/>
</dbReference>
<sequence>LWGPCREAAASPQGASGPVGDGGGEPGVRKLRQDAAVRLSPARQGRGSSLEGCPRSPCQHPWLTGTQRTGCCQRSGTRTSPSSWRPQSPPPGCFHAEPSAPQPCPPAQPRSPPATHPEGTHSWSRGNKSPHHPLPDAASRADGDLGCSSGSLRQQQSLASSPDTASLLSSAGSHSSEDRPPSSSHRGTEVRDLPPAQHPGQGRGTQVCLPTGPRLGPLTMASEPTSPCPVYGLVLAGYGGMAKSSFMMCLCTNEFRADVSSTLGVDFQVKQLLVDGEQTT</sequence>
<feature type="non-terminal residue" evidence="3">
    <location>
        <position position="280"/>
    </location>
</feature>
<feature type="compositionally biased region" description="Low complexity" evidence="2">
    <location>
        <begin position="165"/>
        <end position="174"/>
    </location>
</feature>
<dbReference type="AlphaFoldDB" id="A0A7L2WJS6"/>
<protein>
    <submittedName>
        <fullName evidence="3">RASEF protein</fullName>
    </submittedName>
</protein>
<dbReference type="Gene3D" id="3.40.50.300">
    <property type="entry name" value="P-loop containing nucleotide triphosphate hydrolases"/>
    <property type="match status" value="1"/>
</dbReference>
<dbReference type="OrthoDB" id="9879408at2759"/>
<reference evidence="3 4" key="1">
    <citation type="submission" date="2019-09" db="EMBL/GenBank/DDBJ databases">
        <title>Bird 10,000 Genomes (B10K) Project - Family phase.</title>
        <authorList>
            <person name="Zhang G."/>
        </authorList>
    </citation>
    <scope>NUCLEOTIDE SEQUENCE [LARGE SCALE GENOMIC DNA]</scope>
    <source>
        <strain evidence="3">B10K-DU-012-58</strain>
        <tissue evidence="3">Muscle</tissue>
    </source>
</reference>
<dbReference type="Pfam" id="PF00071">
    <property type="entry name" value="Ras"/>
    <property type="match status" value="1"/>
</dbReference>
<dbReference type="EMBL" id="VYZV01023934">
    <property type="protein sequence ID" value="NXS71200.1"/>
    <property type="molecule type" value="Genomic_DNA"/>
</dbReference>
<gene>
    <name evidence="3" type="primary">Rasef_1</name>
    <name evidence="3" type="ORF">PANHAL_R13830</name>
</gene>
<organism evidence="3 4">
    <name type="scientific">Pandion haliaetus</name>
    <name type="common">Osprey</name>
    <name type="synonym">Falco haliaetus</name>
    <dbReference type="NCBI Taxonomy" id="56262"/>
    <lineage>
        <taxon>Eukaryota</taxon>
        <taxon>Metazoa</taxon>
        <taxon>Chordata</taxon>
        <taxon>Craniata</taxon>
        <taxon>Vertebrata</taxon>
        <taxon>Euteleostomi</taxon>
        <taxon>Archelosauria</taxon>
        <taxon>Archosauria</taxon>
        <taxon>Dinosauria</taxon>
        <taxon>Saurischia</taxon>
        <taxon>Theropoda</taxon>
        <taxon>Coelurosauria</taxon>
        <taxon>Aves</taxon>
        <taxon>Neognathae</taxon>
        <taxon>Neoaves</taxon>
        <taxon>Telluraves</taxon>
        <taxon>Accipitrimorphae</taxon>
        <taxon>Accipitriformes</taxon>
        <taxon>Pandionidae</taxon>
        <taxon>Pandion</taxon>
    </lineage>
</organism>
<dbReference type="InterPro" id="IPR001806">
    <property type="entry name" value="Small_GTPase"/>
</dbReference>
<evidence type="ECO:0000313" key="4">
    <source>
        <dbReference type="Proteomes" id="UP000580171"/>
    </source>
</evidence>
<feature type="compositionally biased region" description="Basic and acidic residues" evidence="2">
    <location>
        <begin position="175"/>
        <end position="192"/>
    </location>
</feature>